<accession>A0A922IEX1</accession>
<keyword evidence="7 9" id="KW-0456">Lyase</keyword>
<dbReference type="Gene3D" id="3.20.20.70">
    <property type="entry name" value="Aldolase class I"/>
    <property type="match status" value="1"/>
</dbReference>
<keyword evidence="6 9" id="KW-0324">Glycolysis</keyword>
<sequence length="370" mass="40948">MTLMLSKNIQDELQQTARLLATNGKGILAADESMSTIGKKFVQIAVENTKENRRLYRQMLFGDDRIREFISGVILHDETLYQKDDNGKGFVDLLREKNIVPGIKVDRGLVLLMGTNNETNTQGLDDLKPRCEEYYKLGCRFAKWRAVLKIDEHGGSPSQLAIVENARGLARYASICQECRIVPIVEPEVLSDGNHSLEKCQQVSQKVFAATIAALHEHNVLMEGILLKPNMITAGHDFNGKAENNAEEIGMATVMTLMRTIPPAVPGIMFLSGGQSEEEATVNLSMINQIGSKIKPQTPWKLSFSYGRALQNSAITIWAGNVENVGKAREELIRRMKANSLASQGRYMPGSSTTTSSTATKSNYVAKHVY</sequence>
<evidence type="ECO:0000256" key="4">
    <source>
        <dbReference type="ARBA" id="ARBA00013068"/>
    </source>
</evidence>
<organism evidence="11 12">
    <name type="scientific">Dermatophagoides farinae</name>
    <name type="common">American house dust mite</name>
    <dbReference type="NCBI Taxonomy" id="6954"/>
    <lineage>
        <taxon>Eukaryota</taxon>
        <taxon>Metazoa</taxon>
        <taxon>Ecdysozoa</taxon>
        <taxon>Arthropoda</taxon>
        <taxon>Chelicerata</taxon>
        <taxon>Arachnida</taxon>
        <taxon>Acari</taxon>
        <taxon>Acariformes</taxon>
        <taxon>Sarcoptiformes</taxon>
        <taxon>Astigmata</taxon>
        <taxon>Psoroptidia</taxon>
        <taxon>Analgoidea</taxon>
        <taxon>Pyroglyphidae</taxon>
        <taxon>Dermatophagoidinae</taxon>
        <taxon>Dermatophagoides</taxon>
    </lineage>
</organism>
<comment type="pathway">
    <text evidence="2 10">Carbohydrate degradation; glycolysis; D-glyceraldehyde 3-phosphate and glycerone phosphate from D-glucose: step 4/4.</text>
</comment>
<reference evidence="11" key="1">
    <citation type="submission" date="2013-05" db="EMBL/GenBank/DDBJ databases">
        <authorList>
            <person name="Yim A.K.Y."/>
            <person name="Chan T.F."/>
            <person name="Ji K.M."/>
            <person name="Liu X.Y."/>
            <person name="Zhou J.W."/>
            <person name="Li R.Q."/>
            <person name="Yang K.Y."/>
            <person name="Li J."/>
            <person name="Li M."/>
            <person name="Law P.T.W."/>
            <person name="Wu Y.L."/>
            <person name="Cai Z.L."/>
            <person name="Qin H."/>
            <person name="Bao Y."/>
            <person name="Leung R.K.K."/>
            <person name="Ng P.K.S."/>
            <person name="Zou J."/>
            <person name="Zhong X.J."/>
            <person name="Ran P.X."/>
            <person name="Zhong N.S."/>
            <person name="Liu Z.G."/>
            <person name="Tsui S.K.W."/>
        </authorList>
    </citation>
    <scope>NUCLEOTIDE SEQUENCE</scope>
    <source>
        <strain evidence="11">Derf</strain>
        <tissue evidence="11">Whole organism</tissue>
    </source>
</reference>
<evidence type="ECO:0000256" key="6">
    <source>
        <dbReference type="ARBA" id="ARBA00023152"/>
    </source>
</evidence>
<keyword evidence="8" id="KW-0704">Schiff base</keyword>
<evidence type="ECO:0000256" key="7">
    <source>
        <dbReference type="ARBA" id="ARBA00023239"/>
    </source>
</evidence>
<evidence type="ECO:0000256" key="1">
    <source>
        <dbReference type="ARBA" id="ARBA00000441"/>
    </source>
</evidence>
<name>A0A922IEX1_DERFA</name>
<keyword evidence="12" id="KW-1185">Reference proteome</keyword>
<evidence type="ECO:0000256" key="5">
    <source>
        <dbReference type="ARBA" id="ARBA00013779"/>
    </source>
</evidence>
<dbReference type="EMBL" id="ASGP02000001">
    <property type="protein sequence ID" value="KAH9528825.1"/>
    <property type="molecule type" value="Genomic_DNA"/>
</dbReference>
<dbReference type="AlphaFoldDB" id="A0A922IEX1"/>
<dbReference type="GO" id="GO:0006096">
    <property type="term" value="P:glycolytic process"/>
    <property type="evidence" value="ECO:0007669"/>
    <property type="project" value="UniProtKB-KW"/>
</dbReference>
<proteinExistence type="inferred from homology"/>
<dbReference type="Pfam" id="PF00274">
    <property type="entry name" value="Glycolytic"/>
    <property type="match status" value="1"/>
</dbReference>
<dbReference type="PANTHER" id="PTHR11627">
    <property type="entry name" value="FRUCTOSE-BISPHOSPHATE ALDOLASE"/>
    <property type="match status" value="1"/>
</dbReference>
<dbReference type="GO" id="GO:0004332">
    <property type="term" value="F:fructose-bisphosphate aldolase activity"/>
    <property type="evidence" value="ECO:0007669"/>
    <property type="project" value="UniProtKB-EC"/>
</dbReference>
<dbReference type="SUPFAM" id="SSF51569">
    <property type="entry name" value="Aldolase"/>
    <property type="match status" value="1"/>
</dbReference>
<dbReference type="InterPro" id="IPR013785">
    <property type="entry name" value="Aldolase_TIM"/>
</dbReference>
<reference evidence="11" key="2">
    <citation type="journal article" date="2022" name="Res Sq">
        <title>Comparative Genomics Reveals Insights into the Divergent Evolution of Astigmatic Mites and Household Pest Adaptations.</title>
        <authorList>
            <person name="Xiong Q."/>
            <person name="Wan A.T.-Y."/>
            <person name="Liu X.-Y."/>
            <person name="Fung C.S.-H."/>
            <person name="Xiao X."/>
            <person name="Malainual N."/>
            <person name="Hou J."/>
            <person name="Wang L."/>
            <person name="Wang M."/>
            <person name="Yang K."/>
            <person name="Cui Y."/>
            <person name="Leung E."/>
            <person name="Nong W."/>
            <person name="Shin S.-K."/>
            <person name="Au S."/>
            <person name="Jeong K.Y."/>
            <person name="Chew F.T."/>
            <person name="Hui J."/>
            <person name="Leung T.F."/>
            <person name="Tungtrongchitr A."/>
            <person name="Zhong N."/>
            <person name="Liu Z."/>
            <person name="Tsui S."/>
        </authorList>
    </citation>
    <scope>NUCLEOTIDE SEQUENCE</scope>
    <source>
        <strain evidence="11">Derf</strain>
        <tissue evidence="11">Whole organism</tissue>
    </source>
</reference>
<dbReference type="Proteomes" id="UP000790347">
    <property type="component" value="Unassembled WGS sequence"/>
</dbReference>
<dbReference type="PROSITE" id="PS00158">
    <property type="entry name" value="ALDOLASE_CLASS_I"/>
    <property type="match status" value="1"/>
</dbReference>
<comment type="similarity">
    <text evidence="3 9">Belongs to the class I fructose-bisphosphate aldolase family.</text>
</comment>
<comment type="catalytic activity">
    <reaction evidence="1 9">
        <text>beta-D-fructose 1,6-bisphosphate = D-glyceraldehyde 3-phosphate + dihydroxyacetone phosphate</text>
        <dbReference type="Rhea" id="RHEA:14729"/>
        <dbReference type="ChEBI" id="CHEBI:32966"/>
        <dbReference type="ChEBI" id="CHEBI:57642"/>
        <dbReference type="ChEBI" id="CHEBI:59776"/>
        <dbReference type="EC" id="4.1.2.13"/>
    </reaction>
</comment>
<dbReference type="NCBIfam" id="NF033379">
    <property type="entry name" value="FrucBisAld_I"/>
    <property type="match status" value="1"/>
</dbReference>
<gene>
    <name evidence="11" type="ORF">DERF_002741</name>
</gene>
<protein>
    <recommendedName>
        <fullName evidence="5 9">Fructose-bisphosphate aldolase</fullName>
        <ecNumber evidence="4 9">4.1.2.13</ecNumber>
    </recommendedName>
</protein>
<evidence type="ECO:0000313" key="12">
    <source>
        <dbReference type="Proteomes" id="UP000790347"/>
    </source>
</evidence>
<evidence type="ECO:0000256" key="9">
    <source>
        <dbReference type="RuleBase" id="RU003994"/>
    </source>
</evidence>
<evidence type="ECO:0000256" key="10">
    <source>
        <dbReference type="RuleBase" id="RU004257"/>
    </source>
</evidence>
<dbReference type="InterPro" id="IPR029768">
    <property type="entry name" value="Aldolase_I_AS"/>
</dbReference>
<evidence type="ECO:0000256" key="2">
    <source>
        <dbReference type="ARBA" id="ARBA00004714"/>
    </source>
</evidence>
<dbReference type="InterPro" id="IPR000741">
    <property type="entry name" value="FBA_I"/>
</dbReference>
<dbReference type="CDD" id="cd00948">
    <property type="entry name" value="FBP_aldolase_I_a"/>
    <property type="match status" value="1"/>
</dbReference>
<evidence type="ECO:0000256" key="3">
    <source>
        <dbReference type="ARBA" id="ARBA00010387"/>
    </source>
</evidence>
<dbReference type="FunFam" id="3.20.20.70:FF:000140">
    <property type="entry name" value="Fructose-bisphosphate aldolase"/>
    <property type="match status" value="1"/>
</dbReference>
<evidence type="ECO:0000313" key="11">
    <source>
        <dbReference type="EMBL" id="KAH9528825.1"/>
    </source>
</evidence>
<comment type="caution">
    <text evidence="11">The sequence shown here is derived from an EMBL/GenBank/DDBJ whole genome shotgun (WGS) entry which is preliminary data.</text>
</comment>
<dbReference type="EC" id="4.1.2.13" evidence="4 9"/>
<evidence type="ECO:0000256" key="8">
    <source>
        <dbReference type="ARBA" id="ARBA00023270"/>
    </source>
</evidence>